<keyword evidence="2" id="KW-0808">Transferase</keyword>
<evidence type="ECO:0000256" key="1">
    <source>
        <dbReference type="ARBA" id="ARBA00010990"/>
    </source>
</evidence>
<comment type="caution">
    <text evidence="4">The sequence shown here is derived from an EMBL/GenBank/DDBJ whole genome shotgun (WGS) entry which is preliminary data.</text>
</comment>
<feature type="domain" description="4'-phosphopantetheinyl transferase" evidence="3">
    <location>
        <begin position="106"/>
        <end position="188"/>
    </location>
</feature>
<keyword evidence="5" id="KW-1185">Reference proteome</keyword>
<dbReference type="SUPFAM" id="SSF56214">
    <property type="entry name" value="4'-phosphopantetheinyl transferase"/>
    <property type="match status" value="2"/>
</dbReference>
<evidence type="ECO:0000313" key="5">
    <source>
        <dbReference type="Proteomes" id="UP000070299"/>
    </source>
</evidence>
<dbReference type="GO" id="GO:0000287">
    <property type="term" value="F:magnesium ion binding"/>
    <property type="evidence" value="ECO:0007669"/>
    <property type="project" value="InterPro"/>
</dbReference>
<protein>
    <recommendedName>
        <fullName evidence="3">4'-phosphopantetheinyl transferase domain-containing protein</fullName>
    </recommendedName>
</protein>
<dbReference type="PANTHER" id="PTHR12215:SF10">
    <property type="entry name" value="L-AMINOADIPATE-SEMIALDEHYDE DEHYDROGENASE-PHOSPHOPANTETHEINYL TRANSFERASE"/>
    <property type="match status" value="1"/>
</dbReference>
<evidence type="ECO:0000259" key="3">
    <source>
        <dbReference type="Pfam" id="PF01648"/>
    </source>
</evidence>
<sequence>MSEPNVYLFYCELEPFAETQHIPLILNEKDQQRYLGFKGKVRKQQFFMGRWLVKQALLELLGLPLTHEYELFEHRYWQVQQHSINISITHSGQYVAVALALFPCALGLDIEQHKTRSFAELVVDFATTTEQNMLINHPEQTKRFYQLWTAKEAYFKATQLSFSLVSQQNMVDCLVQNEGNISAHYFQTIELDNPNYSGCLISAQPFILKPCRLVFDNLPS</sequence>
<reference evidence="5" key="1">
    <citation type="submission" date="2016-02" db="EMBL/GenBank/DDBJ databases">
        <authorList>
            <person name="Schultz-Johansen M."/>
            <person name="Glaring M.A."/>
            <person name="Bech P.K."/>
            <person name="Stougaard P."/>
        </authorList>
    </citation>
    <scope>NUCLEOTIDE SEQUENCE [LARGE SCALE GENOMIC DNA]</scope>
    <source>
        <strain evidence="5">S66</strain>
    </source>
</reference>
<dbReference type="EMBL" id="LSNE01000005">
    <property type="protein sequence ID" value="KXI29332.1"/>
    <property type="molecule type" value="Genomic_DNA"/>
</dbReference>
<dbReference type="InterPro" id="IPR050559">
    <property type="entry name" value="P-Pant_transferase_sf"/>
</dbReference>
<organism evidence="4 5">
    <name type="scientific">Paraglaciecola hydrolytica</name>
    <dbReference type="NCBI Taxonomy" id="1799789"/>
    <lineage>
        <taxon>Bacteria</taxon>
        <taxon>Pseudomonadati</taxon>
        <taxon>Pseudomonadota</taxon>
        <taxon>Gammaproteobacteria</taxon>
        <taxon>Alteromonadales</taxon>
        <taxon>Alteromonadaceae</taxon>
        <taxon>Paraglaciecola</taxon>
    </lineage>
</organism>
<evidence type="ECO:0000256" key="2">
    <source>
        <dbReference type="ARBA" id="ARBA00022679"/>
    </source>
</evidence>
<dbReference type="Proteomes" id="UP000070299">
    <property type="component" value="Unassembled WGS sequence"/>
</dbReference>
<proteinExistence type="inferred from homology"/>
<dbReference type="GO" id="GO:0019878">
    <property type="term" value="P:lysine biosynthetic process via aminoadipic acid"/>
    <property type="evidence" value="ECO:0007669"/>
    <property type="project" value="TreeGrafter"/>
</dbReference>
<dbReference type="GO" id="GO:0005829">
    <property type="term" value="C:cytosol"/>
    <property type="evidence" value="ECO:0007669"/>
    <property type="project" value="TreeGrafter"/>
</dbReference>
<dbReference type="AlphaFoldDB" id="A0A136A276"/>
<name>A0A136A276_9ALTE</name>
<comment type="similarity">
    <text evidence="1">Belongs to the P-Pant transferase superfamily. Gsp/Sfp/HetI/AcpT family.</text>
</comment>
<evidence type="ECO:0000313" key="4">
    <source>
        <dbReference type="EMBL" id="KXI29332.1"/>
    </source>
</evidence>
<dbReference type="Pfam" id="PF01648">
    <property type="entry name" value="ACPS"/>
    <property type="match status" value="1"/>
</dbReference>
<dbReference type="InterPro" id="IPR008278">
    <property type="entry name" value="4-PPantetheinyl_Trfase_dom"/>
</dbReference>
<dbReference type="RefSeq" id="WP_068376596.1">
    <property type="nucleotide sequence ID" value="NZ_LSNE01000005.1"/>
</dbReference>
<dbReference type="InterPro" id="IPR037143">
    <property type="entry name" value="4-PPantetheinyl_Trfase_dom_sf"/>
</dbReference>
<dbReference type="Gene3D" id="3.90.470.20">
    <property type="entry name" value="4'-phosphopantetheinyl transferase domain"/>
    <property type="match status" value="2"/>
</dbReference>
<dbReference type="STRING" id="1799789.AX660_14415"/>
<gene>
    <name evidence="4" type="ORF">AX660_14415</name>
</gene>
<dbReference type="GO" id="GO:0008897">
    <property type="term" value="F:holo-[acyl-carrier-protein] synthase activity"/>
    <property type="evidence" value="ECO:0007669"/>
    <property type="project" value="InterPro"/>
</dbReference>
<dbReference type="PANTHER" id="PTHR12215">
    <property type="entry name" value="PHOSPHOPANTETHEINE TRANSFERASE"/>
    <property type="match status" value="1"/>
</dbReference>
<dbReference type="OrthoDB" id="9808281at2"/>
<accession>A0A136A276</accession>